<dbReference type="PRINTS" id="PR00039">
    <property type="entry name" value="HTHLYSR"/>
</dbReference>
<evidence type="ECO:0000259" key="6">
    <source>
        <dbReference type="PROSITE" id="PS50931"/>
    </source>
</evidence>
<dbReference type="Gene3D" id="3.40.190.10">
    <property type="entry name" value="Periplasmic binding protein-like II"/>
    <property type="match status" value="2"/>
</dbReference>
<dbReference type="Pfam" id="PF00126">
    <property type="entry name" value="HTH_1"/>
    <property type="match status" value="1"/>
</dbReference>
<name>A0ABY5GFB0_9GAMM</name>
<reference evidence="7" key="1">
    <citation type="submission" date="2022-07" db="EMBL/GenBank/DDBJ databases">
        <title>Genome sequencing of Photobacterium atrarenae GJH2-4.</title>
        <authorList>
            <person name="Park S.-J."/>
        </authorList>
    </citation>
    <scope>NUCLEOTIDE SEQUENCE</scope>
    <source>
        <strain evidence="7">GJH2-4</strain>
    </source>
</reference>
<evidence type="ECO:0000256" key="5">
    <source>
        <dbReference type="ARBA" id="ARBA00023163"/>
    </source>
</evidence>
<evidence type="ECO:0000256" key="2">
    <source>
        <dbReference type="ARBA" id="ARBA00023015"/>
    </source>
</evidence>
<dbReference type="RefSeq" id="WP_255389207.1">
    <property type="nucleotide sequence ID" value="NZ_CP101508.1"/>
</dbReference>
<dbReference type="InterPro" id="IPR000847">
    <property type="entry name" value="LysR_HTH_N"/>
</dbReference>
<dbReference type="InterPro" id="IPR036388">
    <property type="entry name" value="WH-like_DNA-bd_sf"/>
</dbReference>
<dbReference type="PANTHER" id="PTHR30346:SF26">
    <property type="entry name" value="HYDROGEN PEROXIDE-INDUCIBLE GENES ACTIVATOR"/>
    <property type="match status" value="1"/>
</dbReference>
<dbReference type="CDD" id="cd08411">
    <property type="entry name" value="PBP2_OxyR"/>
    <property type="match status" value="1"/>
</dbReference>
<evidence type="ECO:0000313" key="7">
    <source>
        <dbReference type="EMBL" id="UTV27952.1"/>
    </source>
</evidence>
<dbReference type="Proteomes" id="UP001057998">
    <property type="component" value="Chromosome 1"/>
</dbReference>
<keyword evidence="2" id="KW-0805">Transcription regulation</keyword>
<dbReference type="EMBL" id="CP101508">
    <property type="protein sequence ID" value="UTV27952.1"/>
    <property type="molecule type" value="Genomic_DNA"/>
</dbReference>
<feature type="domain" description="HTH lysR-type" evidence="6">
    <location>
        <begin position="1"/>
        <end position="58"/>
    </location>
</feature>
<dbReference type="InterPro" id="IPR005119">
    <property type="entry name" value="LysR_subst-bd"/>
</dbReference>
<evidence type="ECO:0000313" key="8">
    <source>
        <dbReference type="Proteomes" id="UP001057998"/>
    </source>
</evidence>
<evidence type="ECO:0000256" key="3">
    <source>
        <dbReference type="ARBA" id="ARBA00023125"/>
    </source>
</evidence>
<dbReference type="PROSITE" id="PS50931">
    <property type="entry name" value="HTH_LYSR"/>
    <property type="match status" value="1"/>
</dbReference>
<dbReference type="PANTHER" id="PTHR30346">
    <property type="entry name" value="TRANSCRIPTIONAL DUAL REGULATOR HCAR-RELATED"/>
    <property type="match status" value="1"/>
</dbReference>
<dbReference type="SUPFAM" id="SSF46785">
    <property type="entry name" value="Winged helix' DNA-binding domain"/>
    <property type="match status" value="1"/>
</dbReference>
<gene>
    <name evidence="7" type="primary">oxyR</name>
    <name evidence="7" type="ORF">NNL38_01075</name>
</gene>
<comment type="similarity">
    <text evidence="1">Belongs to the LysR transcriptional regulatory family.</text>
</comment>
<sequence>MNIRDLEYLVALSEHKHFRKAAEACFVSQPTLSGQIRKLEDELGVSLLERTSRRVLFTDAGLSLVAQAQKILMEVKVLTELASQQGDSMAGPLHIGFIPTVGPYLLPHIIPHLKAEFPQLELYLHEAQTHQLVQQLEEGKLDCIVLAAVKETEHLVELPLYHEPMVLAVPQEHPWAAQESLAMAKLNGQTLLMLGDGHCLRDQAMGFCFAVGAQEDGSFKATSLETLRNMVAAGSGITLLPQLATPATRQRDGICYIRTLDPEPTRQIVLAYRPGSPLRGRYEKLAALVGEKMQPQLVREAAPNPGSAHSDLA</sequence>
<dbReference type="InterPro" id="IPR036390">
    <property type="entry name" value="WH_DNA-bd_sf"/>
</dbReference>
<dbReference type="GO" id="GO:0003677">
    <property type="term" value="F:DNA binding"/>
    <property type="evidence" value="ECO:0007669"/>
    <property type="project" value="UniProtKB-KW"/>
</dbReference>
<organism evidence="7 8">
    <name type="scientific">Photobacterium atrarenae</name>
    <dbReference type="NCBI Taxonomy" id="865757"/>
    <lineage>
        <taxon>Bacteria</taxon>
        <taxon>Pseudomonadati</taxon>
        <taxon>Pseudomonadota</taxon>
        <taxon>Gammaproteobacteria</taxon>
        <taxon>Vibrionales</taxon>
        <taxon>Vibrionaceae</taxon>
        <taxon>Photobacterium</taxon>
    </lineage>
</organism>
<keyword evidence="8" id="KW-1185">Reference proteome</keyword>
<dbReference type="Pfam" id="PF03466">
    <property type="entry name" value="LysR_substrate"/>
    <property type="match status" value="1"/>
</dbReference>
<dbReference type="NCBIfam" id="NF008361">
    <property type="entry name" value="PRK11151.1"/>
    <property type="match status" value="1"/>
</dbReference>
<proteinExistence type="inferred from homology"/>
<keyword evidence="5" id="KW-0804">Transcription</keyword>
<dbReference type="SUPFAM" id="SSF53850">
    <property type="entry name" value="Periplasmic binding protein-like II"/>
    <property type="match status" value="1"/>
</dbReference>
<evidence type="ECO:0000256" key="4">
    <source>
        <dbReference type="ARBA" id="ARBA00023159"/>
    </source>
</evidence>
<accession>A0ABY5GFB0</accession>
<keyword evidence="4" id="KW-0010">Activator</keyword>
<protein>
    <submittedName>
        <fullName evidence="7">DNA-binding transcriptional regulator OxyR</fullName>
    </submittedName>
</protein>
<dbReference type="Gene3D" id="1.10.10.10">
    <property type="entry name" value="Winged helix-like DNA-binding domain superfamily/Winged helix DNA-binding domain"/>
    <property type="match status" value="1"/>
</dbReference>
<evidence type="ECO:0000256" key="1">
    <source>
        <dbReference type="ARBA" id="ARBA00009437"/>
    </source>
</evidence>
<keyword evidence="3 7" id="KW-0238">DNA-binding</keyword>